<keyword evidence="6" id="KW-1185">Reference proteome</keyword>
<dbReference type="Gene3D" id="3.40.309.10">
    <property type="entry name" value="Aldehyde Dehydrogenase, Chain A, domain 2"/>
    <property type="match status" value="1"/>
</dbReference>
<protein>
    <submittedName>
        <fullName evidence="5">Aldehyde dehydrogenase N-terminal</fullName>
    </submittedName>
</protein>
<dbReference type="EMBL" id="JAPQKR010000004">
    <property type="protein sequence ID" value="KAJ5218123.1"/>
    <property type="molecule type" value="Genomic_DNA"/>
</dbReference>
<dbReference type="FunFam" id="3.40.605.10:FF:000012">
    <property type="entry name" value="NAD-dependent succinate-semialdehyde dehydrogenase"/>
    <property type="match status" value="1"/>
</dbReference>
<dbReference type="PROSITE" id="PS00070">
    <property type="entry name" value="ALDEHYDE_DEHYDR_CYS"/>
    <property type="match status" value="1"/>
</dbReference>
<dbReference type="Gene3D" id="3.40.605.10">
    <property type="entry name" value="Aldehyde Dehydrogenase, Chain A, domain 1"/>
    <property type="match status" value="1"/>
</dbReference>
<dbReference type="SUPFAM" id="SSF53720">
    <property type="entry name" value="ALDH-like"/>
    <property type="match status" value="1"/>
</dbReference>
<keyword evidence="3" id="KW-0560">Oxidoreductase</keyword>
<dbReference type="RefSeq" id="XP_058312696.1">
    <property type="nucleotide sequence ID" value="XM_058447285.1"/>
</dbReference>
<gene>
    <name evidence="5" type="ORF">N7498_000222</name>
</gene>
<dbReference type="Pfam" id="PF00171">
    <property type="entry name" value="Aldedh"/>
    <property type="match status" value="1"/>
</dbReference>
<sequence length="477" mass="50412">MVTTVPLIINGKEEVTSSTFDVVSPYTNQACWSAASATPQDAIRAVEAADAAFPAWSQTKPTVRRDLLLKAAELLEQRLEQNAEYMRTEMGADVGTSQGFVVPLAIRMLRDVAGRITSICGSVPVVEAEGQSAIVFKEPMGVILGIVPWNAPYVFGIRSAACALAAGNTTILKSSELTPRCYWAIGRAFEDAGLPAGCLNVLHCRPQDAAEVVNTMIEHPAVRKINFTGSTAVGRKIARSCGQNLKPCLMELGGKNSSIVCADADLTTAVQGVLAGAFLNSGQICMATDRILVHSSIAPAFTEALRTALATGADASALPPTLVNTASKIRVETLIFSAVASGAHFISCPAETKVPRDAGVRLAPVILGGVKEDMAVWQEEAFASVAACMVFETEDEAIRLANSSGYGLSASVFTEDLRRGLAMAKKIQSGAVHVNSMTIHDEPVLPHGGVKNSGWGRFNAAEGLNEFLSTKSVTWMD</sequence>
<dbReference type="InterPro" id="IPR050740">
    <property type="entry name" value="Aldehyde_DH_Superfamily"/>
</dbReference>
<feature type="domain" description="Aldehyde dehydrogenase" evidence="4">
    <location>
        <begin position="17"/>
        <end position="473"/>
    </location>
</feature>
<reference evidence="5" key="1">
    <citation type="submission" date="2022-12" db="EMBL/GenBank/DDBJ databases">
        <authorList>
            <person name="Petersen C."/>
        </authorList>
    </citation>
    <scope>NUCLEOTIDE SEQUENCE</scope>
    <source>
        <strain evidence="5">IBT 15544</strain>
    </source>
</reference>
<keyword evidence="2" id="KW-0521">NADP</keyword>
<organism evidence="5 6">
    <name type="scientific">Penicillium cinerascens</name>
    <dbReference type="NCBI Taxonomy" id="70096"/>
    <lineage>
        <taxon>Eukaryota</taxon>
        <taxon>Fungi</taxon>
        <taxon>Dikarya</taxon>
        <taxon>Ascomycota</taxon>
        <taxon>Pezizomycotina</taxon>
        <taxon>Eurotiomycetes</taxon>
        <taxon>Eurotiomycetidae</taxon>
        <taxon>Eurotiales</taxon>
        <taxon>Aspergillaceae</taxon>
        <taxon>Penicillium</taxon>
    </lineage>
</organism>
<proteinExistence type="inferred from homology"/>
<evidence type="ECO:0000313" key="5">
    <source>
        <dbReference type="EMBL" id="KAJ5218123.1"/>
    </source>
</evidence>
<dbReference type="Proteomes" id="UP001150904">
    <property type="component" value="Unassembled WGS sequence"/>
</dbReference>
<name>A0A9W9NGF6_9EURO</name>
<evidence type="ECO:0000256" key="3">
    <source>
        <dbReference type="ARBA" id="ARBA00023002"/>
    </source>
</evidence>
<evidence type="ECO:0000259" key="4">
    <source>
        <dbReference type="Pfam" id="PF00171"/>
    </source>
</evidence>
<accession>A0A9W9NGF6</accession>
<dbReference type="GO" id="GO:0004777">
    <property type="term" value="F:succinate-semialdehyde dehydrogenase (NAD+) activity"/>
    <property type="evidence" value="ECO:0007669"/>
    <property type="project" value="TreeGrafter"/>
</dbReference>
<dbReference type="PANTHER" id="PTHR43353">
    <property type="entry name" value="SUCCINATE-SEMIALDEHYDE DEHYDROGENASE, MITOCHONDRIAL"/>
    <property type="match status" value="1"/>
</dbReference>
<comment type="similarity">
    <text evidence="1">Belongs to the aldehyde dehydrogenase family.</text>
</comment>
<evidence type="ECO:0000313" key="6">
    <source>
        <dbReference type="Proteomes" id="UP001150904"/>
    </source>
</evidence>
<dbReference type="AlphaFoldDB" id="A0A9W9NGF6"/>
<comment type="caution">
    <text evidence="5">The sequence shown here is derived from an EMBL/GenBank/DDBJ whole genome shotgun (WGS) entry which is preliminary data.</text>
</comment>
<dbReference type="GeneID" id="83174585"/>
<dbReference type="CDD" id="cd07105">
    <property type="entry name" value="ALDH_SaliADH"/>
    <property type="match status" value="1"/>
</dbReference>
<dbReference type="GO" id="GO:0009450">
    <property type="term" value="P:gamma-aminobutyric acid catabolic process"/>
    <property type="evidence" value="ECO:0007669"/>
    <property type="project" value="TreeGrafter"/>
</dbReference>
<dbReference type="InterPro" id="IPR016161">
    <property type="entry name" value="Ald_DH/histidinol_DH"/>
</dbReference>
<dbReference type="PANTHER" id="PTHR43353:SF2">
    <property type="entry name" value="ALDEHYDE DEHYDROGENASE FAMILY PROTEIN (AFU_ORTHOLOGUE AFUA_8G05520)"/>
    <property type="match status" value="1"/>
</dbReference>
<dbReference type="InterPro" id="IPR016160">
    <property type="entry name" value="Ald_DH_CS_CYS"/>
</dbReference>
<evidence type="ECO:0000256" key="2">
    <source>
        <dbReference type="ARBA" id="ARBA00022857"/>
    </source>
</evidence>
<dbReference type="OrthoDB" id="310895at2759"/>
<reference evidence="5" key="2">
    <citation type="journal article" date="2023" name="IMA Fungus">
        <title>Comparative genomic study of the Penicillium genus elucidates a diverse pangenome and 15 lateral gene transfer events.</title>
        <authorList>
            <person name="Petersen C."/>
            <person name="Sorensen T."/>
            <person name="Nielsen M.R."/>
            <person name="Sondergaard T.E."/>
            <person name="Sorensen J.L."/>
            <person name="Fitzpatrick D.A."/>
            <person name="Frisvad J.C."/>
            <person name="Nielsen K.L."/>
        </authorList>
    </citation>
    <scope>NUCLEOTIDE SEQUENCE</scope>
    <source>
        <strain evidence="5">IBT 15544</strain>
    </source>
</reference>
<dbReference type="InterPro" id="IPR015590">
    <property type="entry name" value="Aldehyde_DH_dom"/>
</dbReference>
<dbReference type="InterPro" id="IPR016163">
    <property type="entry name" value="Ald_DH_C"/>
</dbReference>
<evidence type="ECO:0000256" key="1">
    <source>
        <dbReference type="ARBA" id="ARBA00009986"/>
    </source>
</evidence>
<dbReference type="InterPro" id="IPR016162">
    <property type="entry name" value="Ald_DH_N"/>
</dbReference>